<dbReference type="Proteomes" id="UP000184342">
    <property type="component" value="Unassembled WGS sequence"/>
</dbReference>
<keyword evidence="7" id="KW-1185">Reference proteome</keyword>
<dbReference type="STRING" id="1122934.SAMN02745691_00460"/>
<evidence type="ECO:0000256" key="2">
    <source>
        <dbReference type="ARBA" id="ARBA00022963"/>
    </source>
</evidence>
<accession>A0A1M6C367</accession>
<feature type="active site" description="Proton acceptor" evidence="4">
    <location>
        <position position="160"/>
    </location>
</feature>
<name>A0A1M6C367_9FIRM</name>
<evidence type="ECO:0000313" key="6">
    <source>
        <dbReference type="EMBL" id="SHI55456.1"/>
    </source>
</evidence>
<feature type="short sequence motif" description="DGA/G" evidence="4">
    <location>
        <begin position="160"/>
        <end position="162"/>
    </location>
</feature>
<dbReference type="PROSITE" id="PS51635">
    <property type="entry name" value="PNPLA"/>
    <property type="match status" value="1"/>
</dbReference>
<feature type="domain" description="PNPLA" evidence="5">
    <location>
        <begin position="5"/>
        <end position="173"/>
    </location>
</feature>
<keyword evidence="2 4" id="KW-0442">Lipid degradation</keyword>
<evidence type="ECO:0000259" key="5">
    <source>
        <dbReference type="PROSITE" id="PS51635"/>
    </source>
</evidence>
<reference evidence="6 7" key="1">
    <citation type="submission" date="2016-11" db="EMBL/GenBank/DDBJ databases">
        <authorList>
            <person name="Jaros S."/>
            <person name="Januszkiewicz K."/>
            <person name="Wedrychowicz H."/>
        </authorList>
    </citation>
    <scope>NUCLEOTIDE SEQUENCE [LARGE SCALE GENOMIC DNA]</scope>
    <source>
        <strain evidence="6 7">DSM 15970</strain>
    </source>
</reference>
<evidence type="ECO:0000313" key="7">
    <source>
        <dbReference type="Proteomes" id="UP000184342"/>
    </source>
</evidence>
<dbReference type="RefSeq" id="WP_073992752.1">
    <property type="nucleotide sequence ID" value="NZ_FQYT01000004.1"/>
</dbReference>
<comment type="caution">
    <text evidence="4">Lacks conserved residue(s) required for the propagation of feature annotation.</text>
</comment>
<dbReference type="EMBL" id="FQYT01000004">
    <property type="protein sequence ID" value="SHI55456.1"/>
    <property type="molecule type" value="Genomic_DNA"/>
</dbReference>
<keyword evidence="3 4" id="KW-0443">Lipid metabolism</keyword>
<dbReference type="InterPro" id="IPR016035">
    <property type="entry name" value="Acyl_Trfase/lysoPLipase"/>
</dbReference>
<dbReference type="SUPFAM" id="SSF52151">
    <property type="entry name" value="FabD/lysophospholipase-like"/>
    <property type="match status" value="1"/>
</dbReference>
<gene>
    <name evidence="6" type="ORF">SAMN02745691_00460</name>
</gene>
<evidence type="ECO:0000256" key="3">
    <source>
        <dbReference type="ARBA" id="ARBA00023098"/>
    </source>
</evidence>
<proteinExistence type="predicted"/>
<dbReference type="InterPro" id="IPR050301">
    <property type="entry name" value="NTE"/>
</dbReference>
<feature type="short sequence motif" description="GXSXG" evidence="4">
    <location>
        <begin position="36"/>
        <end position="40"/>
    </location>
</feature>
<dbReference type="CDD" id="cd07208">
    <property type="entry name" value="Pat_hypo_Ecoli_yjju_like"/>
    <property type="match status" value="1"/>
</dbReference>
<dbReference type="OrthoDB" id="9802424at2"/>
<dbReference type="PANTHER" id="PTHR14226">
    <property type="entry name" value="NEUROPATHY TARGET ESTERASE/SWISS CHEESE D.MELANOGASTER"/>
    <property type="match status" value="1"/>
</dbReference>
<feature type="active site" description="Nucleophile" evidence="4">
    <location>
        <position position="38"/>
    </location>
</feature>
<dbReference type="InterPro" id="IPR037483">
    <property type="entry name" value="YjjU-like"/>
</dbReference>
<evidence type="ECO:0000256" key="1">
    <source>
        <dbReference type="ARBA" id="ARBA00022801"/>
    </source>
</evidence>
<keyword evidence="1 4" id="KW-0378">Hydrolase</keyword>
<dbReference type="Pfam" id="PF19890">
    <property type="entry name" value="DUF6363"/>
    <property type="match status" value="1"/>
</dbReference>
<dbReference type="InterPro" id="IPR002641">
    <property type="entry name" value="PNPLA_dom"/>
</dbReference>
<dbReference type="Pfam" id="PF01734">
    <property type="entry name" value="Patatin"/>
    <property type="match status" value="1"/>
</dbReference>
<dbReference type="AlphaFoldDB" id="A0A1M6C367"/>
<organism evidence="6 7">
    <name type="scientific">Parasporobacterium paucivorans DSM 15970</name>
    <dbReference type="NCBI Taxonomy" id="1122934"/>
    <lineage>
        <taxon>Bacteria</taxon>
        <taxon>Bacillati</taxon>
        <taxon>Bacillota</taxon>
        <taxon>Clostridia</taxon>
        <taxon>Lachnospirales</taxon>
        <taxon>Lachnospiraceae</taxon>
        <taxon>Parasporobacterium</taxon>
    </lineage>
</organism>
<dbReference type="Gene3D" id="3.40.1090.10">
    <property type="entry name" value="Cytosolic phospholipase A2 catalytic domain"/>
    <property type="match status" value="2"/>
</dbReference>
<dbReference type="PANTHER" id="PTHR14226:SF25">
    <property type="entry name" value="PHOSPHOESTERASE"/>
    <property type="match status" value="1"/>
</dbReference>
<protein>
    <submittedName>
        <fullName evidence="6">Predicted phospholipase, patatin/cPLA2 family</fullName>
    </submittedName>
</protein>
<evidence type="ECO:0000256" key="4">
    <source>
        <dbReference type="PROSITE-ProRule" id="PRU01161"/>
    </source>
</evidence>
<dbReference type="InterPro" id="IPR045943">
    <property type="entry name" value="DUF6363"/>
</dbReference>
<sequence length="283" mass="32613">MAVGLVLEGGANRFIFSSGVLDAMMEEDVQTDYLVGVSAGIGYGVNYASRQVGRTLEIFERFINDKRYMGFKNLFKKGNRSYFNLDFTYDTIPNELVPFDMDVFREFPGEVEAVVTNLETGDPMYKPIPCDDDKFQILRASCALPLLFPIIYLDGDPCMDGGLSDPIPFERAMGKGCDKVIAILTREREYEKGTEKFTRLVHWKYRKYPQFLKALDSRPDVYNAQRKKLFELEKEGRAFVFTPDNTREFGRIEKNMDKIHGMYDCGYDACMDKMEELKAFCRK</sequence>
<dbReference type="GO" id="GO:0016787">
    <property type="term" value="F:hydrolase activity"/>
    <property type="evidence" value="ECO:0007669"/>
    <property type="project" value="UniProtKB-UniRule"/>
</dbReference>
<dbReference type="GO" id="GO:0016042">
    <property type="term" value="P:lipid catabolic process"/>
    <property type="evidence" value="ECO:0007669"/>
    <property type="project" value="UniProtKB-UniRule"/>
</dbReference>